<evidence type="ECO:0000313" key="14">
    <source>
        <dbReference type="Proteomes" id="UP000032233"/>
    </source>
</evidence>
<sequence length="341" mass="37751">MLESVWFFLWGVLWAVYFMLDGFDLGAGALMPFLAGDEREKRLVYNAMGPFWDGNEVWLITAGGVTFAAFPTAYAVMFSSLYSALLLLLFALILRGVAFEFRSKVDSDAWRKLWDICLFIGSAAPALLLGVAFANIFTGIPIDAEGVYHGTLFTLLNPYGLMGGVLFVMLFLVHGALWLAIKTPNGLGQKAQKTAKVLWPVMVVVAVAFLAATAFYTRLYENYLAMPVLWLIPLASVAAMLVSRWMMTRKSWWKAWFASSAAILFCALFGVTGMYPNLLASSLDPAYSLNITNAASSPLTLKIMLGVALVMVPVVICYQAWAYHMFRHRLTDEDLAGEEAY</sequence>
<dbReference type="GO" id="GO:0009055">
    <property type="term" value="F:electron transfer activity"/>
    <property type="evidence" value="ECO:0007669"/>
    <property type="project" value="TreeGrafter"/>
</dbReference>
<comment type="similarity">
    <text evidence="2">Belongs to the cytochrome ubiquinol oxidase subunit 2 family.</text>
</comment>
<evidence type="ECO:0000256" key="1">
    <source>
        <dbReference type="ARBA" id="ARBA00004651"/>
    </source>
</evidence>
<gene>
    <name evidence="13" type="ORF">X474_18360</name>
</gene>
<evidence type="ECO:0000256" key="2">
    <source>
        <dbReference type="ARBA" id="ARBA00007543"/>
    </source>
</evidence>
<feature type="transmembrane region" description="Helical" evidence="12">
    <location>
        <begin position="299"/>
        <end position="321"/>
    </location>
</feature>
<evidence type="ECO:0000256" key="6">
    <source>
        <dbReference type="ARBA" id="ARBA00022692"/>
    </source>
</evidence>
<keyword evidence="9 12" id="KW-1133">Transmembrane helix</keyword>
<dbReference type="FunCoup" id="A0A0D2HQ20">
    <property type="interactions" value="448"/>
</dbReference>
<evidence type="ECO:0000256" key="7">
    <source>
        <dbReference type="ARBA" id="ARBA00022723"/>
    </source>
</evidence>
<evidence type="ECO:0000256" key="4">
    <source>
        <dbReference type="ARBA" id="ARBA00022475"/>
    </source>
</evidence>
<keyword evidence="8" id="KW-0249">Electron transport</keyword>
<dbReference type="PANTHER" id="PTHR43141">
    <property type="entry name" value="CYTOCHROME BD2 SUBUNIT II"/>
    <property type="match status" value="1"/>
</dbReference>
<comment type="caution">
    <text evidence="13">The sequence shown here is derived from an EMBL/GenBank/DDBJ whole genome shotgun (WGS) entry which is preliminary data.</text>
</comment>
<evidence type="ECO:0000256" key="10">
    <source>
        <dbReference type="ARBA" id="ARBA00023004"/>
    </source>
</evidence>
<dbReference type="OrthoDB" id="9776710at2"/>
<feature type="transmembrane region" description="Helical" evidence="12">
    <location>
        <begin position="255"/>
        <end position="279"/>
    </location>
</feature>
<accession>A0A0D2HQ20</accession>
<keyword evidence="3" id="KW-0813">Transport</keyword>
<dbReference type="RefSeq" id="WP_044350455.1">
    <property type="nucleotide sequence ID" value="NZ_AZAC01000029.1"/>
</dbReference>
<evidence type="ECO:0000256" key="3">
    <source>
        <dbReference type="ARBA" id="ARBA00022448"/>
    </source>
</evidence>
<dbReference type="GO" id="GO:0070069">
    <property type="term" value="C:cytochrome complex"/>
    <property type="evidence" value="ECO:0007669"/>
    <property type="project" value="TreeGrafter"/>
</dbReference>
<organism evidence="13 14">
    <name type="scientific">Dethiosulfatarculus sandiegensis</name>
    <dbReference type="NCBI Taxonomy" id="1429043"/>
    <lineage>
        <taxon>Bacteria</taxon>
        <taxon>Pseudomonadati</taxon>
        <taxon>Thermodesulfobacteriota</taxon>
        <taxon>Desulfarculia</taxon>
        <taxon>Desulfarculales</taxon>
        <taxon>Desulfarculaceae</taxon>
        <taxon>Dethiosulfatarculus</taxon>
    </lineage>
</organism>
<feature type="transmembrane region" description="Helical" evidence="12">
    <location>
        <begin position="6"/>
        <end position="36"/>
    </location>
</feature>
<dbReference type="STRING" id="1429043.X474_18360"/>
<keyword evidence="5" id="KW-0349">Heme</keyword>
<dbReference type="InterPro" id="IPR003317">
    <property type="entry name" value="Cyt-d_oxidase_su2"/>
</dbReference>
<keyword evidence="4" id="KW-1003">Cell membrane</keyword>
<name>A0A0D2HQ20_9BACT</name>
<evidence type="ECO:0000256" key="11">
    <source>
        <dbReference type="ARBA" id="ARBA00023136"/>
    </source>
</evidence>
<keyword evidence="10" id="KW-0408">Iron</keyword>
<feature type="transmembrane region" description="Helical" evidence="12">
    <location>
        <begin position="197"/>
        <end position="217"/>
    </location>
</feature>
<keyword evidence="11 12" id="KW-0472">Membrane</keyword>
<keyword evidence="6 12" id="KW-0812">Transmembrane</keyword>
<keyword evidence="7" id="KW-0479">Metal-binding</keyword>
<dbReference type="GO" id="GO:0046872">
    <property type="term" value="F:metal ion binding"/>
    <property type="evidence" value="ECO:0007669"/>
    <property type="project" value="UniProtKB-KW"/>
</dbReference>
<dbReference type="GO" id="GO:0005886">
    <property type="term" value="C:plasma membrane"/>
    <property type="evidence" value="ECO:0007669"/>
    <property type="project" value="UniProtKB-SubCell"/>
</dbReference>
<dbReference type="GO" id="GO:0016682">
    <property type="term" value="F:oxidoreductase activity, acting on diphenols and related substances as donors, oxygen as acceptor"/>
    <property type="evidence" value="ECO:0007669"/>
    <property type="project" value="TreeGrafter"/>
</dbReference>
<dbReference type="EMBL" id="AZAC01000029">
    <property type="protein sequence ID" value="KIX12568.1"/>
    <property type="molecule type" value="Genomic_DNA"/>
</dbReference>
<evidence type="ECO:0000256" key="9">
    <source>
        <dbReference type="ARBA" id="ARBA00022989"/>
    </source>
</evidence>
<dbReference type="AlphaFoldDB" id="A0A0D2HQ20"/>
<comment type="subcellular location">
    <subcellularLocation>
        <location evidence="1">Cell membrane</location>
        <topology evidence="1">Multi-pass membrane protein</topology>
    </subcellularLocation>
</comment>
<dbReference type="InParanoid" id="A0A0D2HQ20"/>
<feature type="transmembrane region" description="Helical" evidence="12">
    <location>
        <begin position="82"/>
        <end position="101"/>
    </location>
</feature>
<proteinExistence type="inferred from homology"/>
<evidence type="ECO:0000313" key="13">
    <source>
        <dbReference type="EMBL" id="KIX12568.1"/>
    </source>
</evidence>
<evidence type="ECO:0000256" key="8">
    <source>
        <dbReference type="ARBA" id="ARBA00022982"/>
    </source>
</evidence>
<dbReference type="PIRSF" id="PIRSF000267">
    <property type="entry name" value="Cyt_oxidse_sub2"/>
    <property type="match status" value="1"/>
</dbReference>
<dbReference type="NCBIfam" id="TIGR00203">
    <property type="entry name" value="cydB"/>
    <property type="match status" value="1"/>
</dbReference>
<dbReference type="PATRIC" id="fig|1429043.3.peg.3883"/>
<evidence type="ECO:0000256" key="12">
    <source>
        <dbReference type="SAM" id="Phobius"/>
    </source>
</evidence>
<feature type="transmembrane region" description="Helical" evidence="12">
    <location>
        <begin position="160"/>
        <end position="181"/>
    </location>
</feature>
<keyword evidence="14" id="KW-1185">Reference proteome</keyword>
<dbReference type="PANTHER" id="PTHR43141:SF5">
    <property type="entry name" value="CYTOCHROME BD-I UBIQUINOL OXIDASE SUBUNIT 2"/>
    <property type="match status" value="1"/>
</dbReference>
<dbReference type="Proteomes" id="UP000032233">
    <property type="component" value="Unassembled WGS sequence"/>
</dbReference>
<feature type="transmembrane region" description="Helical" evidence="12">
    <location>
        <begin position="223"/>
        <end position="243"/>
    </location>
</feature>
<protein>
    <submittedName>
        <fullName evidence="13">Cytochrome C oxidase assembly protein</fullName>
    </submittedName>
</protein>
<dbReference type="GO" id="GO:0019646">
    <property type="term" value="P:aerobic electron transport chain"/>
    <property type="evidence" value="ECO:0007669"/>
    <property type="project" value="TreeGrafter"/>
</dbReference>
<evidence type="ECO:0000256" key="5">
    <source>
        <dbReference type="ARBA" id="ARBA00022617"/>
    </source>
</evidence>
<reference evidence="13 14" key="1">
    <citation type="submission" date="2013-11" db="EMBL/GenBank/DDBJ databases">
        <title>Metagenomic analysis of a methanogenic consortium involved in long chain n-alkane degradation.</title>
        <authorList>
            <person name="Davidova I.A."/>
            <person name="Callaghan A.V."/>
            <person name="Wawrik B."/>
            <person name="Pruitt S."/>
            <person name="Marks C."/>
            <person name="Duncan K.E."/>
            <person name="Suflita J.M."/>
        </authorList>
    </citation>
    <scope>NUCLEOTIDE SEQUENCE [LARGE SCALE GENOMIC DNA]</scope>
    <source>
        <strain evidence="13 14">SPR</strain>
    </source>
</reference>
<dbReference type="Pfam" id="PF02322">
    <property type="entry name" value="Cyt_bd_oxida_II"/>
    <property type="match status" value="1"/>
</dbReference>
<feature type="transmembrane region" description="Helical" evidence="12">
    <location>
        <begin position="113"/>
        <end position="140"/>
    </location>
</feature>